<dbReference type="CDD" id="cd08233">
    <property type="entry name" value="butanediol_DH_like"/>
    <property type="match status" value="1"/>
</dbReference>
<comment type="cofactor">
    <cofactor evidence="1 6">
        <name>Zn(2+)</name>
        <dbReference type="ChEBI" id="CHEBI:29105"/>
    </cofactor>
</comment>
<dbReference type="Proteomes" id="UP000297245">
    <property type="component" value="Unassembled WGS sequence"/>
</dbReference>
<dbReference type="EMBL" id="ML179117">
    <property type="protein sequence ID" value="THU99601.1"/>
    <property type="molecule type" value="Genomic_DNA"/>
</dbReference>
<accession>A0A4S8MBG9</accession>
<dbReference type="GO" id="GO:0005737">
    <property type="term" value="C:cytoplasm"/>
    <property type="evidence" value="ECO:0007669"/>
    <property type="project" value="TreeGrafter"/>
</dbReference>
<dbReference type="GO" id="GO:0000721">
    <property type="term" value="F:(R,R)-butanediol dehydrogenase activity"/>
    <property type="evidence" value="ECO:0007669"/>
    <property type="project" value="TreeGrafter"/>
</dbReference>
<proteinExistence type="inferred from homology"/>
<dbReference type="SUPFAM" id="SSF50129">
    <property type="entry name" value="GroES-like"/>
    <property type="match status" value="1"/>
</dbReference>
<dbReference type="Gene3D" id="3.90.180.10">
    <property type="entry name" value="Medium-chain alcohol dehydrogenases, catalytic domain"/>
    <property type="match status" value="1"/>
</dbReference>
<dbReference type="InterPro" id="IPR011032">
    <property type="entry name" value="GroES-like_sf"/>
</dbReference>
<evidence type="ECO:0000256" key="3">
    <source>
        <dbReference type="ARBA" id="ARBA00022723"/>
    </source>
</evidence>
<evidence type="ECO:0000256" key="6">
    <source>
        <dbReference type="RuleBase" id="RU361277"/>
    </source>
</evidence>
<keyword evidence="4 6" id="KW-0862">Zinc</keyword>
<dbReference type="OrthoDB" id="3941538at2759"/>
<dbReference type="InterPro" id="IPR013154">
    <property type="entry name" value="ADH-like_N"/>
</dbReference>
<organism evidence="9 10">
    <name type="scientific">Dendrothele bispora (strain CBS 962.96)</name>
    <dbReference type="NCBI Taxonomy" id="1314807"/>
    <lineage>
        <taxon>Eukaryota</taxon>
        <taxon>Fungi</taxon>
        <taxon>Dikarya</taxon>
        <taxon>Basidiomycota</taxon>
        <taxon>Agaricomycotina</taxon>
        <taxon>Agaricomycetes</taxon>
        <taxon>Agaricomycetidae</taxon>
        <taxon>Agaricales</taxon>
        <taxon>Agaricales incertae sedis</taxon>
        <taxon>Dendrothele</taxon>
    </lineage>
</organism>
<dbReference type="SUPFAM" id="SSF51735">
    <property type="entry name" value="NAD(P)-binding Rossmann-fold domains"/>
    <property type="match status" value="1"/>
</dbReference>
<dbReference type="Pfam" id="PF08240">
    <property type="entry name" value="ADH_N"/>
    <property type="match status" value="1"/>
</dbReference>
<protein>
    <submittedName>
        <fullName evidence="9">Alcohol dehydrogenase GroES domain protein</fullName>
    </submittedName>
</protein>
<dbReference type="PANTHER" id="PTHR43161:SF23">
    <property type="entry name" value="(R,R)-BUTANEDIOL DEHYDROGENASE-RELATED"/>
    <property type="match status" value="1"/>
</dbReference>
<evidence type="ECO:0000256" key="4">
    <source>
        <dbReference type="ARBA" id="ARBA00022833"/>
    </source>
</evidence>
<dbReference type="PROSITE" id="PS00059">
    <property type="entry name" value="ADH_ZINC"/>
    <property type="match status" value="1"/>
</dbReference>
<evidence type="ECO:0000313" key="10">
    <source>
        <dbReference type="Proteomes" id="UP000297245"/>
    </source>
</evidence>
<keyword evidence="10" id="KW-1185">Reference proteome</keyword>
<evidence type="ECO:0000256" key="1">
    <source>
        <dbReference type="ARBA" id="ARBA00001947"/>
    </source>
</evidence>
<evidence type="ECO:0000256" key="5">
    <source>
        <dbReference type="ARBA" id="ARBA00023002"/>
    </source>
</evidence>
<dbReference type="AlphaFoldDB" id="A0A4S8MBG9"/>
<gene>
    <name evidence="9" type="ORF">K435DRAFT_938710</name>
</gene>
<keyword evidence="5" id="KW-0560">Oxidoreductase</keyword>
<reference evidence="9 10" key="1">
    <citation type="journal article" date="2019" name="Nat. Ecol. Evol.">
        <title>Megaphylogeny resolves global patterns of mushroom evolution.</title>
        <authorList>
            <person name="Varga T."/>
            <person name="Krizsan K."/>
            <person name="Foldi C."/>
            <person name="Dima B."/>
            <person name="Sanchez-Garcia M."/>
            <person name="Sanchez-Ramirez S."/>
            <person name="Szollosi G.J."/>
            <person name="Szarkandi J.G."/>
            <person name="Papp V."/>
            <person name="Albert L."/>
            <person name="Andreopoulos W."/>
            <person name="Angelini C."/>
            <person name="Antonin V."/>
            <person name="Barry K.W."/>
            <person name="Bougher N.L."/>
            <person name="Buchanan P."/>
            <person name="Buyck B."/>
            <person name="Bense V."/>
            <person name="Catcheside P."/>
            <person name="Chovatia M."/>
            <person name="Cooper J."/>
            <person name="Damon W."/>
            <person name="Desjardin D."/>
            <person name="Finy P."/>
            <person name="Geml J."/>
            <person name="Haridas S."/>
            <person name="Hughes K."/>
            <person name="Justo A."/>
            <person name="Karasinski D."/>
            <person name="Kautmanova I."/>
            <person name="Kiss B."/>
            <person name="Kocsube S."/>
            <person name="Kotiranta H."/>
            <person name="LaButti K.M."/>
            <person name="Lechner B.E."/>
            <person name="Liimatainen K."/>
            <person name="Lipzen A."/>
            <person name="Lukacs Z."/>
            <person name="Mihaltcheva S."/>
            <person name="Morgado L.N."/>
            <person name="Niskanen T."/>
            <person name="Noordeloos M.E."/>
            <person name="Ohm R.A."/>
            <person name="Ortiz-Santana B."/>
            <person name="Ovrebo C."/>
            <person name="Racz N."/>
            <person name="Riley R."/>
            <person name="Savchenko A."/>
            <person name="Shiryaev A."/>
            <person name="Soop K."/>
            <person name="Spirin V."/>
            <person name="Szebenyi C."/>
            <person name="Tomsovsky M."/>
            <person name="Tulloss R.E."/>
            <person name="Uehling J."/>
            <person name="Grigoriev I.V."/>
            <person name="Vagvolgyi C."/>
            <person name="Papp T."/>
            <person name="Martin F.M."/>
            <person name="Miettinen O."/>
            <person name="Hibbett D.S."/>
            <person name="Nagy L.G."/>
        </authorList>
    </citation>
    <scope>NUCLEOTIDE SEQUENCE [LARGE SCALE GENOMIC DNA]</scope>
    <source>
        <strain evidence="9 10">CBS 962.96</strain>
    </source>
</reference>
<dbReference type="Gene3D" id="3.40.50.720">
    <property type="entry name" value="NAD(P)-binding Rossmann-like Domain"/>
    <property type="match status" value="1"/>
</dbReference>
<name>A0A4S8MBG9_DENBC</name>
<evidence type="ECO:0000313" key="9">
    <source>
        <dbReference type="EMBL" id="THU99601.1"/>
    </source>
</evidence>
<feature type="domain" description="Alcohol dehydrogenase-like C-terminal" evidence="7">
    <location>
        <begin position="188"/>
        <end position="334"/>
    </location>
</feature>
<comment type="similarity">
    <text evidence="2 6">Belongs to the zinc-containing alcohol dehydrogenase family.</text>
</comment>
<keyword evidence="3 6" id="KW-0479">Metal-binding</keyword>
<dbReference type="InterPro" id="IPR036291">
    <property type="entry name" value="NAD(P)-bd_dom_sf"/>
</dbReference>
<dbReference type="PANTHER" id="PTHR43161">
    <property type="entry name" value="SORBITOL DEHYDROGENASE"/>
    <property type="match status" value="1"/>
</dbReference>
<evidence type="ECO:0000259" key="7">
    <source>
        <dbReference type="Pfam" id="PF00107"/>
    </source>
</evidence>
<evidence type="ECO:0000259" key="8">
    <source>
        <dbReference type="Pfam" id="PF08240"/>
    </source>
</evidence>
<evidence type="ECO:0000256" key="2">
    <source>
        <dbReference type="ARBA" id="ARBA00008072"/>
    </source>
</evidence>
<feature type="domain" description="Alcohol dehydrogenase-like N-terminal" evidence="8">
    <location>
        <begin position="24"/>
        <end position="149"/>
    </location>
</feature>
<sequence>MRAVKYYGPGEMRVEEVPEPSVNDTQIKIKIAWCGICGTDVHCYMHQIPFTPSTVEPNKVTGETLPIIFGHEMSGTISDLGPLVDKTRFSVGQKVVVEPTIGCMKPTCAACQAGTLNICPMTGSIGLCGFGGGLAEYITVQQHCVHVLPPNVPLDVGACIEPLAVAWYAVKRSEFTPGQTVLICGGGPIGLFILKCIKSIDPTSQVFLTEPSQIRRETASKHGATILNDYSAPLSTTAPTFSSPSSDTQTSLSYLSSQILSYTNKIGVDLAFDAAGVSSSINLALQSLKTRGKLVAVATWGNFAEVDLNLVLKKELWIGGIYAYTGVHPELIQAVADGRFKGLDELITKRIKLEDVVEKGIKVLSVDKSESKYQCSKCNNL</sequence>
<dbReference type="InterPro" id="IPR002328">
    <property type="entry name" value="ADH_Zn_CS"/>
</dbReference>
<dbReference type="InterPro" id="IPR013149">
    <property type="entry name" value="ADH-like_C"/>
</dbReference>
<dbReference type="GO" id="GO:0034079">
    <property type="term" value="P:butanediol biosynthetic process"/>
    <property type="evidence" value="ECO:0007669"/>
    <property type="project" value="TreeGrafter"/>
</dbReference>
<dbReference type="GO" id="GO:0008270">
    <property type="term" value="F:zinc ion binding"/>
    <property type="evidence" value="ECO:0007669"/>
    <property type="project" value="InterPro"/>
</dbReference>
<dbReference type="Pfam" id="PF00107">
    <property type="entry name" value="ADH_zinc_N"/>
    <property type="match status" value="1"/>
</dbReference>